<dbReference type="InterPro" id="IPR025959">
    <property type="entry name" value="Winged_HTH_dom"/>
</dbReference>
<evidence type="ECO:0000259" key="2">
    <source>
        <dbReference type="Pfam" id="PF13592"/>
    </source>
</evidence>
<proteinExistence type="predicted"/>
<feature type="domain" description="Tc1-like transposase DDE" evidence="1">
    <location>
        <begin position="185"/>
        <end position="322"/>
    </location>
</feature>
<dbReference type="Proteomes" id="UP000245048">
    <property type="component" value="Unassembled WGS sequence"/>
</dbReference>
<accession>A0A2U1UYY8</accession>
<evidence type="ECO:0000313" key="4">
    <source>
        <dbReference type="Proteomes" id="UP000245048"/>
    </source>
</evidence>
<dbReference type="InterPro" id="IPR038717">
    <property type="entry name" value="Tc1-like_DDE_dom"/>
</dbReference>
<sequence length="353" mass="39854">MAAAVELRDDFDAAALRRLARRSKDPGQIRRLLAMAEIYDGRRRGEAARVGGVGLQTLRDWVLRFNATGPAGLVDGKAPGQPSKLNDKQRQQLLRMVETGPTPAIYGVVRWRLIDLAQWLFEEYGLSIAKQTLSREMRALRLRKISARPQHHAQDPEQVEAFKKTSPPRLAEVAQARPPDTWVEIWFADQARIGQKNTISRRWALRGSRPRAPRDQRTRSAYIFGAICPREGKGAGLVLPFCNTAAMELHLAEIAQAVAPGAHAVLIVDQAGWHTSPKLVVPSNITILPLPPRSPELNPVENIWQFMRDNWLANRVFRSYADIVDHCCFAWNTLISQPWKIMSIGLRDWAHRL</sequence>
<protein>
    <submittedName>
        <fullName evidence="3">IS630 family transposase</fullName>
    </submittedName>
</protein>
<dbReference type="Pfam" id="PF13551">
    <property type="entry name" value="HTH_29"/>
    <property type="match status" value="1"/>
</dbReference>
<dbReference type="EMBL" id="PDOA01000023">
    <property type="protein sequence ID" value="PWC26869.1"/>
    <property type="molecule type" value="Genomic_DNA"/>
</dbReference>
<organism evidence="3 4">
    <name type="scientific">Teichococcus aestuarii</name>
    <dbReference type="NCBI Taxonomy" id="568898"/>
    <lineage>
        <taxon>Bacteria</taxon>
        <taxon>Pseudomonadati</taxon>
        <taxon>Pseudomonadota</taxon>
        <taxon>Alphaproteobacteria</taxon>
        <taxon>Acetobacterales</taxon>
        <taxon>Roseomonadaceae</taxon>
        <taxon>Roseomonas</taxon>
    </lineage>
</organism>
<dbReference type="InterPro" id="IPR047655">
    <property type="entry name" value="Transpos_IS630-like"/>
</dbReference>
<evidence type="ECO:0000259" key="1">
    <source>
        <dbReference type="Pfam" id="PF13358"/>
    </source>
</evidence>
<reference evidence="4" key="1">
    <citation type="submission" date="2017-10" db="EMBL/GenBank/DDBJ databases">
        <authorList>
            <person name="Toshchakov S.V."/>
            <person name="Goeva M.A."/>
        </authorList>
    </citation>
    <scope>NUCLEOTIDE SEQUENCE [LARGE SCALE GENOMIC DNA]</scope>
    <source>
        <strain evidence="4">JR1/69-1-13</strain>
    </source>
</reference>
<dbReference type="Gene3D" id="3.30.420.10">
    <property type="entry name" value="Ribonuclease H-like superfamily/Ribonuclease H"/>
    <property type="match status" value="1"/>
</dbReference>
<dbReference type="InterPro" id="IPR009057">
    <property type="entry name" value="Homeodomain-like_sf"/>
</dbReference>
<dbReference type="NCBIfam" id="NF033545">
    <property type="entry name" value="transpos_IS630"/>
    <property type="match status" value="1"/>
</dbReference>
<evidence type="ECO:0000313" key="3">
    <source>
        <dbReference type="EMBL" id="PWC26869.1"/>
    </source>
</evidence>
<name>A0A2U1UYY8_9PROT</name>
<dbReference type="OrthoDB" id="2375382at2"/>
<dbReference type="Pfam" id="PF13592">
    <property type="entry name" value="HTH_33"/>
    <property type="match status" value="1"/>
</dbReference>
<gene>
    <name evidence="3" type="ORF">CR165_20985</name>
</gene>
<dbReference type="InterPro" id="IPR036397">
    <property type="entry name" value="RNaseH_sf"/>
</dbReference>
<dbReference type="SUPFAM" id="SSF46689">
    <property type="entry name" value="Homeodomain-like"/>
    <property type="match status" value="1"/>
</dbReference>
<comment type="caution">
    <text evidence="3">The sequence shown here is derived from an EMBL/GenBank/DDBJ whole genome shotgun (WGS) entry which is preliminary data.</text>
</comment>
<dbReference type="AlphaFoldDB" id="A0A2U1UYY8"/>
<feature type="domain" description="Winged helix-turn helix" evidence="2">
    <location>
        <begin position="108"/>
        <end position="166"/>
    </location>
</feature>
<dbReference type="Pfam" id="PF13358">
    <property type="entry name" value="DDE_3"/>
    <property type="match status" value="1"/>
</dbReference>
<keyword evidence="4" id="KW-1185">Reference proteome</keyword>
<dbReference type="GO" id="GO:0003676">
    <property type="term" value="F:nucleic acid binding"/>
    <property type="evidence" value="ECO:0007669"/>
    <property type="project" value="InterPro"/>
</dbReference>